<dbReference type="Proteomes" id="UP000472263">
    <property type="component" value="Chromosome 17"/>
</dbReference>
<organism evidence="1 2">
    <name type="scientific">Myripristis murdjan</name>
    <name type="common">pinecone soldierfish</name>
    <dbReference type="NCBI Taxonomy" id="586833"/>
    <lineage>
        <taxon>Eukaryota</taxon>
        <taxon>Metazoa</taxon>
        <taxon>Chordata</taxon>
        <taxon>Craniata</taxon>
        <taxon>Vertebrata</taxon>
        <taxon>Euteleostomi</taxon>
        <taxon>Actinopterygii</taxon>
        <taxon>Neopterygii</taxon>
        <taxon>Teleostei</taxon>
        <taxon>Neoteleostei</taxon>
        <taxon>Acanthomorphata</taxon>
        <taxon>Holocentriformes</taxon>
        <taxon>Holocentridae</taxon>
        <taxon>Myripristis</taxon>
    </lineage>
</organism>
<evidence type="ECO:0000313" key="1">
    <source>
        <dbReference type="Ensembl" id="ENSMMDP00005035275.1"/>
    </source>
</evidence>
<accession>A0A667YXC4</accession>
<reference evidence="1" key="3">
    <citation type="submission" date="2025-09" db="UniProtKB">
        <authorList>
            <consortium name="Ensembl"/>
        </authorList>
    </citation>
    <scope>IDENTIFICATION</scope>
</reference>
<dbReference type="InParanoid" id="A0A667YXC4"/>
<dbReference type="AlphaFoldDB" id="A0A667YXC4"/>
<evidence type="ECO:0000313" key="2">
    <source>
        <dbReference type="Proteomes" id="UP000472263"/>
    </source>
</evidence>
<reference evidence="1" key="1">
    <citation type="submission" date="2019-06" db="EMBL/GenBank/DDBJ databases">
        <authorList>
            <consortium name="Wellcome Sanger Institute Data Sharing"/>
        </authorList>
    </citation>
    <scope>NUCLEOTIDE SEQUENCE [LARGE SCALE GENOMIC DNA]</scope>
</reference>
<protein>
    <submittedName>
        <fullName evidence="1">Uncharacterized protein</fullName>
    </submittedName>
</protein>
<keyword evidence="2" id="KW-1185">Reference proteome</keyword>
<proteinExistence type="predicted"/>
<dbReference type="Ensembl" id="ENSMMDT00005036049.1">
    <property type="protein sequence ID" value="ENSMMDP00005035275.1"/>
    <property type="gene ID" value="ENSMMDG00005016572.1"/>
</dbReference>
<name>A0A667YXC4_9TELE</name>
<reference evidence="1" key="2">
    <citation type="submission" date="2025-08" db="UniProtKB">
        <authorList>
            <consortium name="Ensembl"/>
        </authorList>
    </citation>
    <scope>IDENTIFICATION</scope>
</reference>
<sequence>MVTLVSRVIGHSPVPDNLLTLARFTIPPLYLQQIHNNETGDFHAAVRTDLILAGCLSCLWGQRGAVWNNNLKKT</sequence>